<dbReference type="PANTHER" id="PTHR16301">
    <property type="entry name" value="IMPACT-RELATED"/>
    <property type="match status" value="1"/>
</dbReference>
<dbReference type="GO" id="GO:0005737">
    <property type="term" value="C:cytoplasm"/>
    <property type="evidence" value="ECO:0007669"/>
    <property type="project" value="TreeGrafter"/>
</dbReference>
<dbReference type="InterPro" id="IPR036956">
    <property type="entry name" value="Impact_N_sf"/>
</dbReference>
<dbReference type="InterPro" id="IPR001498">
    <property type="entry name" value="Impact_N"/>
</dbReference>
<dbReference type="Gene3D" id="3.30.230.30">
    <property type="entry name" value="Impact, N-terminal domain"/>
    <property type="match status" value="1"/>
</dbReference>
<dbReference type="Pfam" id="PF01205">
    <property type="entry name" value="Impact_N"/>
    <property type="match status" value="1"/>
</dbReference>
<sequence>MIFSYQTIKTPVEEIDFKEKGSKFIGFAYPVLDEDEIKEKLSNLWAKYPDATHICYAYRLGISGENYRANDDGEPSGSAGLPIYNQIVSKEITNVLVASVRFYGGTKLGVSGLIKAYKLSAQMTLDQAEIIEKHLTEKVRFDFSYEDQGSVMRNIDKFNAEVINTEFTDKCKVEVRIRKEHLDNFMASFEPLYQVKIKIF</sequence>
<gene>
    <name evidence="4" type="ORF">HU137_12605</name>
</gene>
<dbReference type="AlphaFoldDB" id="A0A838ZUG2"/>
<dbReference type="InterPro" id="IPR020568">
    <property type="entry name" value="Ribosomal_Su5_D2-typ_SF"/>
</dbReference>
<proteinExistence type="inferred from homology"/>
<reference evidence="4 5" key="1">
    <citation type="submission" date="2020-07" db="EMBL/GenBank/DDBJ databases">
        <title>Moheibacter lacus sp. nov., a member of the family Flavobacteriaceae isolated from freshwater lake sediment.</title>
        <authorList>
            <person name="Liu Y."/>
        </authorList>
    </citation>
    <scope>NUCLEOTIDE SEQUENCE [LARGE SCALE GENOMIC DNA]</scope>
    <source>
        <strain evidence="4 5">BDHS18</strain>
    </source>
</reference>
<dbReference type="InterPro" id="IPR023582">
    <property type="entry name" value="Impact"/>
</dbReference>
<evidence type="ECO:0000313" key="5">
    <source>
        <dbReference type="Proteomes" id="UP000552241"/>
    </source>
</evidence>
<name>A0A838ZUG2_9FLAO</name>
<accession>A0A838ZUG2</accession>
<dbReference type="Pfam" id="PF09186">
    <property type="entry name" value="DUF1949"/>
    <property type="match status" value="1"/>
</dbReference>
<dbReference type="SUPFAM" id="SSF54980">
    <property type="entry name" value="EF-G C-terminal domain-like"/>
    <property type="match status" value="1"/>
</dbReference>
<feature type="domain" description="UPF0029" evidence="3">
    <location>
        <begin position="143"/>
        <end position="187"/>
    </location>
</feature>
<dbReference type="SUPFAM" id="SSF54211">
    <property type="entry name" value="Ribosomal protein S5 domain 2-like"/>
    <property type="match status" value="1"/>
</dbReference>
<protein>
    <submittedName>
        <fullName evidence="4">YigZ family protein</fullName>
    </submittedName>
</protein>
<dbReference type="EMBL" id="JACDZE010000005">
    <property type="protein sequence ID" value="MBA5630607.1"/>
    <property type="molecule type" value="Genomic_DNA"/>
</dbReference>
<dbReference type="PANTHER" id="PTHR16301:SF20">
    <property type="entry name" value="IMPACT FAMILY MEMBER YIGZ"/>
    <property type="match status" value="1"/>
</dbReference>
<evidence type="ECO:0000313" key="4">
    <source>
        <dbReference type="EMBL" id="MBA5630607.1"/>
    </source>
</evidence>
<organism evidence="4 5">
    <name type="scientific">Moheibacter lacus</name>
    <dbReference type="NCBI Taxonomy" id="2745851"/>
    <lineage>
        <taxon>Bacteria</taxon>
        <taxon>Pseudomonadati</taxon>
        <taxon>Bacteroidota</taxon>
        <taxon>Flavobacteriia</taxon>
        <taxon>Flavobacteriales</taxon>
        <taxon>Weeksellaceae</taxon>
        <taxon>Moheibacter</taxon>
    </lineage>
</organism>
<comment type="caution">
    <text evidence="4">The sequence shown here is derived from an EMBL/GenBank/DDBJ whole genome shotgun (WGS) entry which is preliminary data.</text>
</comment>
<evidence type="ECO:0000259" key="3">
    <source>
        <dbReference type="Pfam" id="PF09186"/>
    </source>
</evidence>
<evidence type="ECO:0000256" key="1">
    <source>
        <dbReference type="ARBA" id="ARBA00007665"/>
    </source>
</evidence>
<comment type="similarity">
    <text evidence="1">Belongs to the IMPACT family.</text>
</comment>
<dbReference type="InterPro" id="IPR035647">
    <property type="entry name" value="EFG_III/V"/>
</dbReference>
<dbReference type="RefSeq" id="WP_182044213.1">
    <property type="nucleotide sequence ID" value="NZ_JACDZE010000005.1"/>
</dbReference>
<dbReference type="InterPro" id="IPR015269">
    <property type="entry name" value="UPF0029_Impact_C"/>
</dbReference>
<feature type="domain" description="Impact N-terminal" evidence="2">
    <location>
        <begin position="20"/>
        <end position="124"/>
    </location>
</feature>
<dbReference type="Proteomes" id="UP000552241">
    <property type="component" value="Unassembled WGS sequence"/>
</dbReference>
<keyword evidence="5" id="KW-1185">Reference proteome</keyword>
<evidence type="ECO:0000259" key="2">
    <source>
        <dbReference type="Pfam" id="PF01205"/>
    </source>
</evidence>
<dbReference type="GO" id="GO:0006446">
    <property type="term" value="P:regulation of translational initiation"/>
    <property type="evidence" value="ECO:0007669"/>
    <property type="project" value="TreeGrafter"/>
</dbReference>